<comment type="caution">
    <text evidence="1">The sequence shown here is derived from an EMBL/GenBank/DDBJ whole genome shotgun (WGS) entry which is preliminary data.</text>
</comment>
<evidence type="ECO:0000313" key="2">
    <source>
        <dbReference type="Proteomes" id="UP000598146"/>
    </source>
</evidence>
<dbReference type="EMBL" id="JADQTO010000013">
    <property type="protein sequence ID" value="MBG0565101.1"/>
    <property type="molecule type" value="Genomic_DNA"/>
</dbReference>
<reference evidence="1" key="1">
    <citation type="submission" date="2020-11" db="EMBL/GenBank/DDBJ databases">
        <title>Isolation and identification of active actinomycetes.</title>
        <authorList>
            <person name="Sun X."/>
        </authorList>
    </citation>
    <scope>NUCLEOTIDE SEQUENCE</scope>
    <source>
        <strain evidence="1">NEAU-A11</strain>
    </source>
</reference>
<dbReference type="AlphaFoldDB" id="A0A931CD18"/>
<dbReference type="RefSeq" id="WP_196416875.1">
    <property type="nucleotide sequence ID" value="NZ_JADQTO010000013.1"/>
</dbReference>
<dbReference type="InterPro" id="IPR045660">
    <property type="entry name" value="DUF6390"/>
</dbReference>
<dbReference type="Pfam" id="PF19927">
    <property type="entry name" value="DUF6390"/>
    <property type="match status" value="1"/>
</dbReference>
<dbReference type="Proteomes" id="UP000598146">
    <property type="component" value="Unassembled WGS sequence"/>
</dbReference>
<sequence>MSDSGTRLFARYAYPPNALGYCGPEGASVLLRADATAEIAARARAFQGAWAYLEFIARSADIADPLDARVVEAYWIGNDLLDRVPPAALAAFLRRRFAGQEGGSWASAQDRAVAHHSFHVFEVYPWLGLLRRTGNPAAVSVLDRCRIRTGTVRAVHGPTATVVSRPLIWTDGTLTSGPPADEVVRTLPRDVESGDRVALHWDWICDVLTPAQQTAIEEQEHRRLDTLFQPNPGAASTSPKRQ</sequence>
<accession>A0A931CD18</accession>
<gene>
    <name evidence="1" type="ORF">I4J89_26980</name>
</gene>
<organism evidence="1 2">
    <name type="scientific">Actinoplanes aureus</name>
    <dbReference type="NCBI Taxonomy" id="2792083"/>
    <lineage>
        <taxon>Bacteria</taxon>
        <taxon>Bacillati</taxon>
        <taxon>Actinomycetota</taxon>
        <taxon>Actinomycetes</taxon>
        <taxon>Micromonosporales</taxon>
        <taxon>Micromonosporaceae</taxon>
        <taxon>Actinoplanes</taxon>
    </lineage>
</organism>
<name>A0A931CD18_9ACTN</name>
<protein>
    <submittedName>
        <fullName evidence="1">Uncharacterized protein</fullName>
    </submittedName>
</protein>
<evidence type="ECO:0000313" key="1">
    <source>
        <dbReference type="EMBL" id="MBG0565101.1"/>
    </source>
</evidence>
<proteinExistence type="predicted"/>
<keyword evidence="2" id="KW-1185">Reference proteome</keyword>